<keyword evidence="2" id="KW-0472">Membrane</keyword>
<feature type="region of interest" description="Disordered" evidence="1">
    <location>
        <begin position="1"/>
        <end position="28"/>
    </location>
</feature>
<feature type="transmembrane region" description="Helical" evidence="2">
    <location>
        <begin position="232"/>
        <end position="250"/>
    </location>
</feature>
<dbReference type="RefSeq" id="WP_093116959.1">
    <property type="nucleotide sequence ID" value="NZ_FNWJ01000001.1"/>
</dbReference>
<feature type="transmembrane region" description="Helical" evidence="2">
    <location>
        <begin position="385"/>
        <end position="403"/>
    </location>
</feature>
<feature type="transmembrane region" description="Helical" evidence="2">
    <location>
        <begin position="198"/>
        <end position="220"/>
    </location>
</feature>
<feature type="transmembrane region" description="Helical" evidence="2">
    <location>
        <begin position="100"/>
        <end position="118"/>
    </location>
</feature>
<name>A0A1H6FNN2_THEAL</name>
<evidence type="ECO:0000313" key="3">
    <source>
        <dbReference type="EMBL" id="SEH12519.1"/>
    </source>
</evidence>
<organism evidence="3 4">
    <name type="scientific">Thermoleophilum album</name>
    <dbReference type="NCBI Taxonomy" id="29539"/>
    <lineage>
        <taxon>Bacteria</taxon>
        <taxon>Bacillati</taxon>
        <taxon>Actinomycetota</taxon>
        <taxon>Thermoleophilia</taxon>
        <taxon>Thermoleophilales</taxon>
        <taxon>Thermoleophilaceae</taxon>
        <taxon>Thermoleophilum</taxon>
    </lineage>
</organism>
<feature type="transmembrane region" description="Helical" evidence="2">
    <location>
        <begin position="288"/>
        <end position="309"/>
    </location>
</feature>
<dbReference type="Proteomes" id="UP000222056">
    <property type="component" value="Unassembled WGS sequence"/>
</dbReference>
<feature type="transmembrane region" description="Helical" evidence="2">
    <location>
        <begin position="256"/>
        <end position="276"/>
    </location>
</feature>
<proteinExistence type="predicted"/>
<dbReference type="STRING" id="29539.SAMN02745716_1117"/>
<sequence length="446" mass="45927">MIGTAATASHPQPRSRRCPRRAGRESGPRPTDHLLAHFLSGLAFLLAAGVTATVGTAVGLPRSSWLALHLAFVGGISQLILGAAPFFAGALLAAEASPPVLFRLGLFTWNAGALTVAVGYVTSAAAVIVAGAVLLGGGLAVYVARLERMRRRSLQRAPLAIAWYEGAAAALVCAGTIGTLLATGLFAGDGDTVGTHALLAVGGWFGGTIVGTLHTFFPSLTDTRLRWPRLEVIALLGWYPGLGALAAGYFSGSLALVTAGWFVCLVAASALLANVLGCLSQRRSPLRLPAWLVAHGQLFCVLALLWGLIQTLSGNPGGSAVALPRDAVFALSALAGWIGLTVAGSLLHLLDVLARVRAIRRPGAPSAELGPQTRRRPSTERTRRVLGPLVAAAPVVLLLAWIAQVAPLEAPIQTLLRAALVVCVGATGLAIAERALAAARAAPLRL</sequence>
<reference evidence="4" key="1">
    <citation type="submission" date="2016-10" db="EMBL/GenBank/DDBJ databases">
        <authorList>
            <person name="Varghese N."/>
            <person name="Submissions S."/>
        </authorList>
    </citation>
    <scope>NUCLEOTIDE SEQUENCE [LARGE SCALE GENOMIC DNA]</scope>
    <source>
        <strain evidence="4">ATCC 35263</strain>
    </source>
</reference>
<keyword evidence="2" id="KW-1133">Transmembrane helix</keyword>
<gene>
    <name evidence="3" type="ORF">SAMN02745716_1117</name>
</gene>
<keyword evidence="2" id="KW-0812">Transmembrane</keyword>
<feature type="transmembrane region" description="Helical" evidence="2">
    <location>
        <begin position="415"/>
        <end position="436"/>
    </location>
</feature>
<protein>
    <submittedName>
        <fullName evidence="3">Uncharacterized protein</fullName>
    </submittedName>
</protein>
<feature type="transmembrane region" description="Helical" evidence="2">
    <location>
        <begin position="124"/>
        <end position="143"/>
    </location>
</feature>
<dbReference type="EMBL" id="FNWJ01000001">
    <property type="protein sequence ID" value="SEH12519.1"/>
    <property type="molecule type" value="Genomic_DNA"/>
</dbReference>
<feature type="transmembrane region" description="Helical" evidence="2">
    <location>
        <begin position="34"/>
        <end position="60"/>
    </location>
</feature>
<evidence type="ECO:0000313" key="4">
    <source>
        <dbReference type="Proteomes" id="UP000222056"/>
    </source>
</evidence>
<keyword evidence="4" id="KW-1185">Reference proteome</keyword>
<evidence type="ECO:0000256" key="2">
    <source>
        <dbReference type="SAM" id="Phobius"/>
    </source>
</evidence>
<accession>A0A1H6FNN2</accession>
<feature type="transmembrane region" description="Helical" evidence="2">
    <location>
        <begin position="66"/>
        <end position="93"/>
    </location>
</feature>
<dbReference type="AlphaFoldDB" id="A0A1H6FNN2"/>
<feature type="transmembrane region" description="Helical" evidence="2">
    <location>
        <begin position="329"/>
        <end position="350"/>
    </location>
</feature>
<evidence type="ECO:0000256" key="1">
    <source>
        <dbReference type="SAM" id="MobiDB-lite"/>
    </source>
</evidence>
<feature type="transmembrane region" description="Helical" evidence="2">
    <location>
        <begin position="163"/>
        <end position="186"/>
    </location>
</feature>